<evidence type="ECO:0000259" key="18">
    <source>
        <dbReference type="PROSITE" id="PS50011"/>
    </source>
</evidence>
<dbReference type="PANTHER" id="PTHR48053">
    <property type="entry name" value="LEUCINE RICH REPEAT FAMILY PROTEIN, EXPRESSED"/>
    <property type="match status" value="1"/>
</dbReference>
<keyword evidence="5 19" id="KW-0808">Transferase</keyword>
<organism evidence="19">
    <name type="scientific">Glycine soja</name>
    <name type="common">Wild soybean</name>
    <dbReference type="NCBI Taxonomy" id="3848"/>
    <lineage>
        <taxon>Eukaryota</taxon>
        <taxon>Viridiplantae</taxon>
        <taxon>Streptophyta</taxon>
        <taxon>Embryophyta</taxon>
        <taxon>Tracheophyta</taxon>
        <taxon>Spermatophyta</taxon>
        <taxon>Magnoliopsida</taxon>
        <taxon>eudicotyledons</taxon>
        <taxon>Gunneridae</taxon>
        <taxon>Pentapetalae</taxon>
        <taxon>rosids</taxon>
        <taxon>fabids</taxon>
        <taxon>Fabales</taxon>
        <taxon>Fabaceae</taxon>
        <taxon>Papilionoideae</taxon>
        <taxon>50 kb inversion clade</taxon>
        <taxon>NPAAA clade</taxon>
        <taxon>indigoferoid/millettioid clade</taxon>
        <taxon>Phaseoleae</taxon>
        <taxon>Glycine</taxon>
        <taxon>Glycine subgen. Soja</taxon>
    </lineage>
</organism>
<dbReference type="SUPFAM" id="SSF52058">
    <property type="entry name" value="L domain-like"/>
    <property type="match status" value="1"/>
</dbReference>
<evidence type="ECO:0000256" key="14">
    <source>
        <dbReference type="ARBA" id="ARBA00023170"/>
    </source>
</evidence>
<evidence type="ECO:0000256" key="9">
    <source>
        <dbReference type="ARBA" id="ARBA00022741"/>
    </source>
</evidence>
<evidence type="ECO:0000256" key="3">
    <source>
        <dbReference type="ARBA" id="ARBA00008684"/>
    </source>
</evidence>
<dbReference type="PROSITE" id="PS00107">
    <property type="entry name" value="PROTEIN_KINASE_ATP"/>
    <property type="match status" value="1"/>
</dbReference>
<evidence type="ECO:0000256" key="1">
    <source>
        <dbReference type="ARBA" id="ARBA00004236"/>
    </source>
</evidence>
<dbReference type="SMART" id="SM00220">
    <property type="entry name" value="S_TKc"/>
    <property type="match status" value="1"/>
</dbReference>
<dbReference type="Pfam" id="PF13855">
    <property type="entry name" value="LRR_8"/>
    <property type="match status" value="1"/>
</dbReference>
<keyword evidence="6 16" id="KW-0812">Transmembrane</keyword>
<proteinExistence type="inferred from homology"/>
<dbReference type="GO" id="GO:0005886">
    <property type="term" value="C:plasma membrane"/>
    <property type="evidence" value="ECO:0007669"/>
    <property type="project" value="UniProtKB-SubCell"/>
</dbReference>
<accession>A0A0B2PZ54</accession>
<feature type="signal peptide" evidence="17">
    <location>
        <begin position="1"/>
        <end position="21"/>
    </location>
</feature>
<dbReference type="EMBL" id="KN662891">
    <property type="protein sequence ID" value="KHN13033.1"/>
    <property type="molecule type" value="Genomic_DNA"/>
</dbReference>
<evidence type="ECO:0000256" key="11">
    <source>
        <dbReference type="ARBA" id="ARBA00022840"/>
    </source>
</evidence>
<feature type="transmembrane region" description="Helical" evidence="16">
    <location>
        <begin position="454"/>
        <end position="477"/>
    </location>
</feature>
<comment type="subcellular location">
    <subcellularLocation>
        <location evidence="1">Cell membrane</location>
    </subcellularLocation>
    <subcellularLocation>
        <location evidence="2">Membrane</location>
        <topology evidence="2">Single-pass type I membrane protein</topology>
    </subcellularLocation>
</comment>
<evidence type="ECO:0000256" key="15">
    <source>
        <dbReference type="PROSITE-ProRule" id="PRU10141"/>
    </source>
</evidence>
<dbReference type="InterPro" id="IPR011009">
    <property type="entry name" value="Kinase-like_dom_sf"/>
</dbReference>
<evidence type="ECO:0000256" key="13">
    <source>
        <dbReference type="ARBA" id="ARBA00023136"/>
    </source>
</evidence>
<dbReference type="InterPro" id="IPR051716">
    <property type="entry name" value="Plant_RL_S/T_kinase"/>
</dbReference>
<evidence type="ECO:0000256" key="12">
    <source>
        <dbReference type="ARBA" id="ARBA00022989"/>
    </source>
</evidence>
<dbReference type="PANTHER" id="PTHR48053:SF159">
    <property type="entry name" value="PROTEIN KINASE DOMAIN-CONTAINING PROTEIN"/>
    <property type="match status" value="1"/>
</dbReference>
<dbReference type="PROSITE" id="PS50011">
    <property type="entry name" value="PROTEIN_KINASE_DOM"/>
    <property type="match status" value="1"/>
</dbReference>
<evidence type="ECO:0000256" key="17">
    <source>
        <dbReference type="SAM" id="SignalP"/>
    </source>
</evidence>
<feature type="chain" id="PRO_5002074023" evidence="17">
    <location>
        <begin position="22"/>
        <end position="788"/>
    </location>
</feature>
<dbReference type="InterPro" id="IPR000719">
    <property type="entry name" value="Prot_kinase_dom"/>
</dbReference>
<name>A0A0B2PZ54_GLYSO</name>
<dbReference type="Proteomes" id="UP000053555">
    <property type="component" value="Unassembled WGS sequence"/>
</dbReference>
<evidence type="ECO:0000256" key="10">
    <source>
        <dbReference type="ARBA" id="ARBA00022777"/>
    </source>
</evidence>
<dbReference type="Gene3D" id="3.30.200.20">
    <property type="entry name" value="Phosphorylase Kinase, domain 1"/>
    <property type="match status" value="1"/>
</dbReference>
<keyword evidence="9 15" id="KW-0547">Nucleotide-binding</keyword>
<protein>
    <submittedName>
        <fullName evidence="19">LRR receptor-like serine/threonine-protein kinase HSL2</fullName>
        <ecNumber evidence="19">2.7.1.-</ecNumber>
    </submittedName>
</protein>
<evidence type="ECO:0000256" key="6">
    <source>
        <dbReference type="ARBA" id="ARBA00022692"/>
    </source>
</evidence>
<keyword evidence="12 16" id="KW-1133">Transmembrane helix</keyword>
<dbReference type="InterPro" id="IPR017441">
    <property type="entry name" value="Protein_kinase_ATP_BS"/>
</dbReference>
<evidence type="ECO:0000256" key="16">
    <source>
        <dbReference type="SAM" id="Phobius"/>
    </source>
</evidence>
<feature type="domain" description="Protein kinase" evidence="18">
    <location>
        <begin position="512"/>
        <end position="788"/>
    </location>
</feature>
<sequence>MRRQPLFLFLLLSCLLSSSTGLSQVLSLETETQILLRVKNTQLEDKNKSLKNWVPNTDLNPSSWTGITCDSRIHSLVSIDLSETGVYDEFPFGFCRIHTLQSLFVASNFLTNSISLNSLLLCSHLRLLNLSDNYFVGVLPEFPPEFTELRELDLSKNNFTGDIPASFGQFPHLRALVLSGNLLGGTIPPFLVLRQPQGNSTLHREPHLAQEFLFVSKLPVRFRKPEQFHLLRPLSERSHGKTTRHNRFIASLFSQPERQFSQGRNSRKSIFKPESEATETLQQQLQPMTWWESCQSISARGTNWSISSLSGNVHQQVPRPVSGSISRGLTKLILSGNSFSDNFPIEICELQNLLEIDVSKNRFTGQVPTCVTRLIKLQKLRLQDNMFTGEVPREIPVKLTNLRLNQFNVSGNKLHGVVPLGFNRQVYLSGLMGNPDLCSPVMKTLPSCSKRRPFSLLAIVVLVCCVSLLVGSTLWFLKNKTRGYGCKSKKSSYMSTAFQRVGFNEEDMVPNLTGNNVIGTGSSGRVYRVRLTKVAVKKLFGGAQKPDMEMVFRAEIESLGMIRHANIVKLLFSCSVEEFRILVYEYMENGSLGDGLAYLHHDSVPAIVHRDVKSNNILLDREFVPRVADFGLAKTLQREATQGAMSRVAGSYGYIAPGNVYLIDSISEYAYTVKVTEKSDVYSFGMVLMELITGKRPNDFPFGENKDIVKWITETVLSPSPERGSGNIGIGKDYIMSQIVDPRLNPVTCDYEEIERVLYVALLCTSAFPINRPSMRRVVELLKDHKLS</sequence>
<dbReference type="GO" id="GO:0004672">
    <property type="term" value="F:protein kinase activity"/>
    <property type="evidence" value="ECO:0007669"/>
    <property type="project" value="InterPro"/>
</dbReference>
<dbReference type="SUPFAM" id="SSF56112">
    <property type="entry name" value="Protein kinase-like (PK-like)"/>
    <property type="match status" value="1"/>
</dbReference>
<dbReference type="Pfam" id="PF08263">
    <property type="entry name" value="LRRNT_2"/>
    <property type="match status" value="1"/>
</dbReference>
<reference evidence="19" key="1">
    <citation type="submission" date="2014-07" db="EMBL/GenBank/DDBJ databases">
        <title>Identification of a novel salt tolerance gene in wild soybean by whole-genome sequencing.</title>
        <authorList>
            <person name="Lam H.-M."/>
            <person name="Qi X."/>
            <person name="Li M.-W."/>
            <person name="Liu X."/>
            <person name="Xie M."/>
            <person name="Ni M."/>
            <person name="Xu X."/>
        </authorList>
    </citation>
    <scope>NUCLEOTIDE SEQUENCE [LARGE SCALE GENOMIC DNA]</scope>
    <source>
        <tissue evidence="19">Root</tissue>
    </source>
</reference>
<dbReference type="InterPro" id="IPR032675">
    <property type="entry name" value="LRR_dom_sf"/>
</dbReference>
<dbReference type="Gene3D" id="3.80.10.10">
    <property type="entry name" value="Ribonuclease Inhibitor"/>
    <property type="match status" value="2"/>
</dbReference>
<evidence type="ECO:0000256" key="7">
    <source>
        <dbReference type="ARBA" id="ARBA00022729"/>
    </source>
</evidence>
<dbReference type="InterPro" id="IPR013210">
    <property type="entry name" value="LRR_N_plant-typ"/>
</dbReference>
<feature type="binding site" evidence="15">
    <location>
        <position position="538"/>
    </location>
    <ligand>
        <name>ATP</name>
        <dbReference type="ChEBI" id="CHEBI:30616"/>
    </ligand>
</feature>
<dbReference type="InterPro" id="IPR001611">
    <property type="entry name" value="Leu-rich_rpt"/>
</dbReference>
<dbReference type="PROSITE" id="PS00108">
    <property type="entry name" value="PROTEIN_KINASE_ST"/>
    <property type="match status" value="1"/>
</dbReference>
<gene>
    <name evidence="19" type="ORF">glysoja_027321</name>
</gene>
<evidence type="ECO:0000256" key="4">
    <source>
        <dbReference type="ARBA" id="ARBA00022614"/>
    </source>
</evidence>
<keyword evidence="14 19" id="KW-0675">Receptor</keyword>
<dbReference type="EC" id="2.7.1.-" evidence="19"/>
<dbReference type="AlphaFoldDB" id="A0A0B2PZ54"/>
<comment type="similarity">
    <text evidence="3">Belongs to the protein kinase superfamily. Ser/Thr protein kinase family.</text>
</comment>
<dbReference type="GO" id="GO:0005524">
    <property type="term" value="F:ATP binding"/>
    <property type="evidence" value="ECO:0007669"/>
    <property type="project" value="UniProtKB-UniRule"/>
</dbReference>
<keyword evidence="10 19" id="KW-0418">Kinase</keyword>
<evidence type="ECO:0000256" key="8">
    <source>
        <dbReference type="ARBA" id="ARBA00022737"/>
    </source>
</evidence>
<evidence type="ECO:0000313" key="19">
    <source>
        <dbReference type="EMBL" id="KHN13033.1"/>
    </source>
</evidence>
<dbReference type="InterPro" id="IPR008271">
    <property type="entry name" value="Ser/Thr_kinase_AS"/>
</dbReference>
<keyword evidence="13 16" id="KW-0472">Membrane</keyword>
<keyword evidence="11 15" id="KW-0067">ATP-binding</keyword>
<evidence type="ECO:0000256" key="5">
    <source>
        <dbReference type="ARBA" id="ARBA00022679"/>
    </source>
</evidence>
<dbReference type="Pfam" id="PF00069">
    <property type="entry name" value="Pkinase"/>
    <property type="match status" value="2"/>
</dbReference>
<keyword evidence="4" id="KW-0433">Leucine-rich repeat</keyword>
<evidence type="ECO:0000256" key="2">
    <source>
        <dbReference type="ARBA" id="ARBA00004479"/>
    </source>
</evidence>
<keyword evidence="8" id="KW-0677">Repeat</keyword>
<keyword evidence="7 17" id="KW-0732">Signal</keyword>
<dbReference type="Gene3D" id="1.10.510.10">
    <property type="entry name" value="Transferase(Phosphotransferase) domain 1"/>
    <property type="match status" value="1"/>
</dbReference>